<gene>
    <name evidence="1" type="ORF">EZS28_047669</name>
</gene>
<dbReference type="Proteomes" id="UP000324800">
    <property type="component" value="Unassembled WGS sequence"/>
</dbReference>
<organism evidence="1 2">
    <name type="scientific">Streblomastix strix</name>
    <dbReference type="NCBI Taxonomy" id="222440"/>
    <lineage>
        <taxon>Eukaryota</taxon>
        <taxon>Metamonada</taxon>
        <taxon>Preaxostyla</taxon>
        <taxon>Oxymonadida</taxon>
        <taxon>Streblomastigidae</taxon>
        <taxon>Streblomastix</taxon>
    </lineage>
</organism>
<sequence>MDKDDIYSIKEYLCQILKMIEETQDRFEMTVTLNEINSKLDRMIEQTTDKPSHQSPRLSEGSQLQFLYLYRNIEQKIKADNERQLKQDIIEQQMKSDYDMKLKKGSDKYIDETIYSDIEGEPQSRLTYDEIQQMRRKQYYKDYKCQLDPSMIVLESDLIKEAKYKELQSKILNSKSIMDKKCQLDPSMVQLDQNTFKEIIHEYIKNDN</sequence>
<proteinExistence type="predicted"/>
<accession>A0A5J4TED2</accession>
<reference evidence="1 2" key="1">
    <citation type="submission" date="2019-03" db="EMBL/GenBank/DDBJ databases">
        <title>Single cell metagenomics reveals metabolic interactions within the superorganism composed of flagellate Streblomastix strix and complex community of Bacteroidetes bacteria on its surface.</title>
        <authorList>
            <person name="Treitli S.C."/>
            <person name="Kolisko M."/>
            <person name="Husnik F."/>
            <person name="Keeling P."/>
            <person name="Hampl V."/>
        </authorList>
    </citation>
    <scope>NUCLEOTIDE SEQUENCE [LARGE SCALE GENOMIC DNA]</scope>
    <source>
        <strain evidence="1">ST1C</strain>
    </source>
</reference>
<evidence type="ECO:0000313" key="2">
    <source>
        <dbReference type="Proteomes" id="UP000324800"/>
    </source>
</evidence>
<dbReference type="EMBL" id="SNRW01032387">
    <property type="protein sequence ID" value="KAA6356804.1"/>
    <property type="molecule type" value="Genomic_DNA"/>
</dbReference>
<evidence type="ECO:0000313" key="1">
    <source>
        <dbReference type="EMBL" id="KAA6356804.1"/>
    </source>
</evidence>
<comment type="caution">
    <text evidence="1">The sequence shown here is derived from an EMBL/GenBank/DDBJ whole genome shotgun (WGS) entry which is preliminary data.</text>
</comment>
<dbReference type="AlphaFoldDB" id="A0A5J4TED2"/>
<name>A0A5J4TED2_9EUKA</name>
<protein>
    <submittedName>
        <fullName evidence="1">Uncharacterized protein</fullName>
    </submittedName>
</protein>